<protein>
    <recommendedName>
        <fullName evidence="6">RNA polymerase sigma factor</fullName>
    </recommendedName>
</protein>
<feature type="domain" description="RNA polymerase sigma-70 region 4" evidence="8">
    <location>
        <begin position="132"/>
        <end position="180"/>
    </location>
</feature>
<keyword evidence="4 6" id="KW-0238">DNA-binding</keyword>
<evidence type="ECO:0000256" key="6">
    <source>
        <dbReference type="RuleBase" id="RU000716"/>
    </source>
</evidence>
<dbReference type="InterPro" id="IPR039425">
    <property type="entry name" value="RNA_pol_sigma-70-like"/>
</dbReference>
<dbReference type="PANTHER" id="PTHR43133">
    <property type="entry name" value="RNA POLYMERASE ECF-TYPE SIGMA FACTO"/>
    <property type="match status" value="1"/>
</dbReference>
<dbReference type="NCBIfam" id="TIGR02937">
    <property type="entry name" value="sigma70-ECF"/>
    <property type="match status" value="1"/>
</dbReference>
<proteinExistence type="inferred from homology"/>
<dbReference type="InterPro" id="IPR036388">
    <property type="entry name" value="WH-like_DNA-bd_sf"/>
</dbReference>
<accession>A0A1F6CXE6</accession>
<dbReference type="Gene3D" id="1.10.1740.10">
    <property type="match status" value="1"/>
</dbReference>
<dbReference type="Pfam" id="PF04545">
    <property type="entry name" value="Sigma70_r4"/>
    <property type="match status" value="1"/>
</dbReference>
<dbReference type="SUPFAM" id="SSF88946">
    <property type="entry name" value="Sigma2 domain of RNA polymerase sigma factors"/>
    <property type="match status" value="1"/>
</dbReference>
<dbReference type="CDD" id="cd06171">
    <property type="entry name" value="Sigma70_r4"/>
    <property type="match status" value="1"/>
</dbReference>
<evidence type="ECO:0000259" key="7">
    <source>
        <dbReference type="Pfam" id="PF04542"/>
    </source>
</evidence>
<dbReference type="AlphaFoldDB" id="A0A1F6CXE6"/>
<dbReference type="GO" id="GO:0006352">
    <property type="term" value="P:DNA-templated transcription initiation"/>
    <property type="evidence" value="ECO:0007669"/>
    <property type="project" value="InterPro"/>
</dbReference>
<evidence type="ECO:0000313" key="9">
    <source>
        <dbReference type="EMBL" id="OGG53829.1"/>
    </source>
</evidence>
<dbReference type="Gene3D" id="1.10.10.10">
    <property type="entry name" value="Winged helix-like DNA-binding domain superfamily/Winged helix DNA-binding domain"/>
    <property type="match status" value="1"/>
</dbReference>
<keyword evidence="2 6" id="KW-0805">Transcription regulation</keyword>
<dbReference type="PANTHER" id="PTHR43133:SF8">
    <property type="entry name" value="RNA POLYMERASE SIGMA FACTOR HI_1459-RELATED"/>
    <property type="match status" value="1"/>
</dbReference>
<feature type="domain" description="RNA polymerase sigma-70 region 2" evidence="7">
    <location>
        <begin position="23"/>
        <end position="89"/>
    </location>
</feature>
<evidence type="ECO:0000256" key="1">
    <source>
        <dbReference type="ARBA" id="ARBA00010641"/>
    </source>
</evidence>
<dbReference type="PROSITE" id="PS01063">
    <property type="entry name" value="SIGMA70_ECF"/>
    <property type="match status" value="1"/>
</dbReference>
<dbReference type="Proteomes" id="UP000176863">
    <property type="component" value="Unassembled WGS sequence"/>
</dbReference>
<reference evidence="9 10" key="1">
    <citation type="journal article" date="2016" name="Nat. Commun.">
        <title>Thousands of microbial genomes shed light on interconnected biogeochemical processes in an aquifer system.</title>
        <authorList>
            <person name="Anantharaman K."/>
            <person name="Brown C.T."/>
            <person name="Hug L.A."/>
            <person name="Sharon I."/>
            <person name="Castelle C.J."/>
            <person name="Probst A.J."/>
            <person name="Thomas B.C."/>
            <person name="Singh A."/>
            <person name="Wilkins M.J."/>
            <person name="Karaoz U."/>
            <person name="Brodie E.L."/>
            <person name="Williams K.H."/>
            <person name="Hubbard S.S."/>
            <person name="Banfield J.F."/>
        </authorList>
    </citation>
    <scope>NUCLEOTIDE SEQUENCE [LARGE SCALE GENOMIC DNA]</scope>
</reference>
<keyword evidence="5 6" id="KW-0804">Transcription</keyword>
<comment type="caution">
    <text evidence="9">The sequence shown here is derived from an EMBL/GenBank/DDBJ whole genome shotgun (WGS) entry which is preliminary data.</text>
</comment>
<dbReference type="InterPro" id="IPR007627">
    <property type="entry name" value="RNA_pol_sigma70_r2"/>
</dbReference>
<evidence type="ECO:0000256" key="3">
    <source>
        <dbReference type="ARBA" id="ARBA00023082"/>
    </source>
</evidence>
<evidence type="ECO:0000256" key="2">
    <source>
        <dbReference type="ARBA" id="ARBA00023015"/>
    </source>
</evidence>
<dbReference type="Pfam" id="PF04542">
    <property type="entry name" value="Sigma70_r2"/>
    <property type="match status" value="1"/>
</dbReference>
<evidence type="ECO:0000313" key="10">
    <source>
        <dbReference type="Proteomes" id="UP000176863"/>
    </source>
</evidence>
<dbReference type="InterPro" id="IPR007630">
    <property type="entry name" value="RNA_pol_sigma70_r4"/>
</dbReference>
<dbReference type="GO" id="GO:0016987">
    <property type="term" value="F:sigma factor activity"/>
    <property type="evidence" value="ECO:0007669"/>
    <property type="project" value="UniProtKB-KW"/>
</dbReference>
<evidence type="ECO:0000256" key="5">
    <source>
        <dbReference type="ARBA" id="ARBA00023163"/>
    </source>
</evidence>
<dbReference type="InterPro" id="IPR013325">
    <property type="entry name" value="RNA_pol_sigma_r2"/>
</dbReference>
<keyword evidence="3 6" id="KW-0731">Sigma factor</keyword>
<comment type="similarity">
    <text evidence="1 6">Belongs to the sigma-70 factor family. ECF subfamily.</text>
</comment>
<gene>
    <name evidence="9" type="ORF">A2851_01395</name>
</gene>
<dbReference type="STRING" id="1798480.A2851_01395"/>
<evidence type="ECO:0000256" key="4">
    <source>
        <dbReference type="ARBA" id="ARBA00023125"/>
    </source>
</evidence>
<dbReference type="InterPro" id="IPR013324">
    <property type="entry name" value="RNA_pol_sigma_r3/r4-like"/>
</dbReference>
<sequence>MQKDDECLISEYLEGDEKALSLLVDRYLKDVYNFAYRLTGNPQAAEDITQDSFIKAWKHIRQYRRGSNFQTWIFTITRNTAIDWLRQKKELAFSSFETAQGENVLVETLADEQPLPDELFARAEDTRYVEALLAQINPQYREVLTLRHSSNLTFEEIGKIVRKPLHTVKSQHRRALVAIQRLLQAETA</sequence>
<dbReference type="InterPro" id="IPR014284">
    <property type="entry name" value="RNA_pol_sigma-70_dom"/>
</dbReference>
<organism evidence="9 10">
    <name type="scientific">Candidatus Kaiserbacteria bacterium RIFCSPHIGHO2_01_FULL_53_29</name>
    <dbReference type="NCBI Taxonomy" id="1798480"/>
    <lineage>
        <taxon>Bacteria</taxon>
        <taxon>Candidatus Kaiseribacteriota</taxon>
    </lineage>
</organism>
<name>A0A1F6CXE6_9BACT</name>
<dbReference type="SUPFAM" id="SSF88659">
    <property type="entry name" value="Sigma3 and sigma4 domains of RNA polymerase sigma factors"/>
    <property type="match status" value="1"/>
</dbReference>
<dbReference type="InterPro" id="IPR000838">
    <property type="entry name" value="RNA_pol_sigma70_ECF_CS"/>
</dbReference>
<dbReference type="GO" id="GO:0003677">
    <property type="term" value="F:DNA binding"/>
    <property type="evidence" value="ECO:0007669"/>
    <property type="project" value="UniProtKB-KW"/>
</dbReference>
<dbReference type="EMBL" id="MFKT01000008">
    <property type="protein sequence ID" value="OGG53829.1"/>
    <property type="molecule type" value="Genomic_DNA"/>
</dbReference>
<evidence type="ECO:0000259" key="8">
    <source>
        <dbReference type="Pfam" id="PF04545"/>
    </source>
</evidence>